<evidence type="ECO:0000313" key="1">
    <source>
        <dbReference type="EMBL" id="KLU93213.1"/>
    </source>
</evidence>
<dbReference type="EnsemblFungi" id="MAPG_12150T0">
    <property type="protein sequence ID" value="MAPG_12150T0"/>
    <property type="gene ID" value="MAPG_12150"/>
</dbReference>
<dbReference type="EMBL" id="ADBL01003092">
    <property type="status" value="NOT_ANNOTATED_CDS"/>
    <property type="molecule type" value="Genomic_DNA"/>
</dbReference>
<evidence type="ECO:0000313" key="2">
    <source>
        <dbReference type="EnsemblFungi" id="MAPG_12150T0"/>
    </source>
</evidence>
<dbReference type="OrthoDB" id="438440at2759"/>
<reference evidence="1" key="3">
    <citation type="submission" date="2011-03" db="EMBL/GenBank/DDBJ databases">
        <title>Annotation of Magnaporthe poae ATCC 64411.</title>
        <authorList>
            <person name="Ma L.-J."/>
            <person name="Dead R."/>
            <person name="Young S.K."/>
            <person name="Zeng Q."/>
            <person name="Gargeya S."/>
            <person name="Fitzgerald M."/>
            <person name="Haas B."/>
            <person name="Abouelleil A."/>
            <person name="Alvarado L."/>
            <person name="Arachchi H.M."/>
            <person name="Berlin A."/>
            <person name="Brown A."/>
            <person name="Chapman S.B."/>
            <person name="Chen Z."/>
            <person name="Dunbar C."/>
            <person name="Freedman E."/>
            <person name="Gearin G."/>
            <person name="Gellesch M."/>
            <person name="Goldberg J."/>
            <person name="Griggs A."/>
            <person name="Gujja S."/>
            <person name="Heiman D."/>
            <person name="Howarth C."/>
            <person name="Larson L."/>
            <person name="Lui A."/>
            <person name="MacDonald P.J.P."/>
            <person name="Mehta T."/>
            <person name="Montmayeur A."/>
            <person name="Murphy C."/>
            <person name="Neiman D."/>
            <person name="Pearson M."/>
            <person name="Priest M."/>
            <person name="Roberts A."/>
            <person name="Saif S."/>
            <person name="Shea T."/>
            <person name="Shenoy N."/>
            <person name="Sisk P."/>
            <person name="Stolte C."/>
            <person name="Sykes S."/>
            <person name="Yandava C."/>
            <person name="Wortman J."/>
            <person name="Nusbaum C."/>
            <person name="Birren B."/>
        </authorList>
    </citation>
    <scope>NUCLEOTIDE SEQUENCE</scope>
    <source>
        <strain evidence="1">ATCC 64411</strain>
    </source>
</reference>
<accession>A0A0C4EGX3</accession>
<dbReference type="AlphaFoldDB" id="A0A0C4EGX3"/>
<gene>
    <name evidence="1" type="ORF">MAPG_12150</name>
</gene>
<reference evidence="1" key="2">
    <citation type="submission" date="2010-05" db="EMBL/GenBank/DDBJ databases">
        <title>The Genome Sequence of Magnaporthe poae strain ATCC 64411.</title>
        <authorList>
            <consortium name="The Broad Institute Genome Sequencing Platform"/>
            <consortium name="Broad Institute Genome Sequencing Center for Infectious Disease"/>
            <person name="Ma L.-J."/>
            <person name="Dead R."/>
            <person name="Young S."/>
            <person name="Zeng Q."/>
            <person name="Koehrsen M."/>
            <person name="Alvarado L."/>
            <person name="Berlin A."/>
            <person name="Chapman S.B."/>
            <person name="Chen Z."/>
            <person name="Freedman E."/>
            <person name="Gellesch M."/>
            <person name="Goldberg J."/>
            <person name="Griggs A."/>
            <person name="Gujja S."/>
            <person name="Heilman E.R."/>
            <person name="Heiman D."/>
            <person name="Hepburn T."/>
            <person name="Howarth C."/>
            <person name="Jen D."/>
            <person name="Larson L."/>
            <person name="Mehta T."/>
            <person name="Neiman D."/>
            <person name="Pearson M."/>
            <person name="Roberts A."/>
            <person name="Saif S."/>
            <person name="Shea T."/>
            <person name="Shenoy N."/>
            <person name="Sisk P."/>
            <person name="Stolte C."/>
            <person name="Sykes S."/>
            <person name="Walk T."/>
            <person name="White J."/>
            <person name="Yandava C."/>
            <person name="Haas B."/>
            <person name="Nusbaum C."/>
            <person name="Birren B."/>
        </authorList>
    </citation>
    <scope>NUCLEOTIDE SEQUENCE</scope>
    <source>
        <strain evidence="1">ATCC 64411</strain>
    </source>
</reference>
<reference evidence="2" key="5">
    <citation type="submission" date="2015-06" db="UniProtKB">
        <authorList>
            <consortium name="EnsemblFungi"/>
        </authorList>
    </citation>
    <scope>IDENTIFICATION</scope>
    <source>
        <strain evidence="2">ATCC 64411</strain>
    </source>
</reference>
<protein>
    <submittedName>
        <fullName evidence="1 2">Uncharacterized protein</fullName>
    </submittedName>
</protein>
<proteinExistence type="predicted"/>
<evidence type="ECO:0000313" key="3">
    <source>
        <dbReference type="Proteomes" id="UP000011715"/>
    </source>
</evidence>
<sequence length="129" mass="13995">MRRLLRIGTRRPQEGASDLRASAAAAPASGITLVDNSRGVSTATAELSAALNSVLDQLDFTAGPDKHLGHPVQKLDLEASNFSDSKVDEKVPDHFRGLEVRALGVRCHWRYAECFILHLPARSRCGTFG</sequence>
<dbReference type="VEuPathDB" id="FungiDB:MAPG_12150"/>
<dbReference type="EMBL" id="GL877156">
    <property type="protein sequence ID" value="KLU93213.1"/>
    <property type="molecule type" value="Genomic_DNA"/>
</dbReference>
<reference evidence="3" key="1">
    <citation type="submission" date="2010-05" db="EMBL/GenBank/DDBJ databases">
        <title>The genome sequence of Magnaporthe poae strain ATCC 64411.</title>
        <authorList>
            <person name="Ma L.-J."/>
            <person name="Dead R."/>
            <person name="Young S."/>
            <person name="Zeng Q."/>
            <person name="Koehrsen M."/>
            <person name="Alvarado L."/>
            <person name="Berlin A."/>
            <person name="Chapman S.B."/>
            <person name="Chen Z."/>
            <person name="Freedman E."/>
            <person name="Gellesch M."/>
            <person name="Goldberg J."/>
            <person name="Griggs A."/>
            <person name="Gujja S."/>
            <person name="Heilman E.R."/>
            <person name="Heiman D."/>
            <person name="Hepburn T."/>
            <person name="Howarth C."/>
            <person name="Jen D."/>
            <person name="Larson L."/>
            <person name="Mehta T."/>
            <person name="Neiman D."/>
            <person name="Pearson M."/>
            <person name="Roberts A."/>
            <person name="Saif S."/>
            <person name="Shea T."/>
            <person name="Shenoy N."/>
            <person name="Sisk P."/>
            <person name="Stolte C."/>
            <person name="Sykes S."/>
            <person name="Walk T."/>
            <person name="White J."/>
            <person name="Yandava C."/>
            <person name="Haas B."/>
            <person name="Nusbaum C."/>
            <person name="Birren B."/>
        </authorList>
    </citation>
    <scope>NUCLEOTIDE SEQUENCE [LARGE SCALE GENOMIC DNA]</scope>
    <source>
        <strain evidence="3">ATCC 64411 / 73-15</strain>
    </source>
</reference>
<organism evidence="2 3">
    <name type="scientific">Magnaporthiopsis poae (strain ATCC 64411 / 73-15)</name>
    <name type="common">Kentucky bluegrass fungus</name>
    <name type="synonym">Magnaporthe poae</name>
    <dbReference type="NCBI Taxonomy" id="644358"/>
    <lineage>
        <taxon>Eukaryota</taxon>
        <taxon>Fungi</taxon>
        <taxon>Dikarya</taxon>
        <taxon>Ascomycota</taxon>
        <taxon>Pezizomycotina</taxon>
        <taxon>Sordariomycetes</taxon>
        <taxon>Sordariomycetidae</taxon>
        <taxon>Magnaporthales</taxon>
        <taxon>Magnaporthaceae</taxon>
        <taxon>Magnaporthiopsis</taxon>
    </lineage>
</organism>
<name>A0A0C4EGX3_MAGP6</name>
<keyword evidence="3" id="KW-1185">Reference proteome</keyword>
<dbReference type="Proteomes" id="UP000011715">
    <property type="component" value="Unassembled WGS sequence"/>
</dbReference>
<reference evidence="2" key="4">
    <citation type="journal article" date="2015" name="G3 (Bethesda)">
        <title>Genome sequences of three phytopathogenic species of the Magnaporthaceae family of fungi.</title>
        <authorList>
            <person name="Okagaki L.H."/>
            <person name="Nunes C.C."/>
            <person name="Sailsbery J."/>
            <person name="Clay B."/>
            <person name="Brown D."/>
            <person name="John T."/>
            <person name="Oh Y."/>
            <person name="Young N."/>
            <person name="Fitzgerald M."/>
            <person name="Haas B.J."/>
            <person name="Zeng Q."/>
            <person name="Young S."/>
            <person name="Adiconis X."/>
            <person name="Fan L."/>
            <person name="Levin J.Z."/>
            <person name="Mitchell T.K."/>
            <person name="Okubara P.A."/>
            <person name="Farman M.L."/>
            <person name="Kohn L.M."/>
            <person name="Birren B."/>
            <person name="Ma L.-J."/>
            <person name="Dean R.A."/>
        </authorList>
    </citation>
    <scope>NUCLEOTIDE SEQUENCE</scope>
    <source>
        <strain evidence="2">ATCC 64411 / 73-15</strain>
    </source>
</reference>